<keyword evidence="2" id="KW-1185">Reference proteome</keyword>
<comment type="caution">
    <text evidence="1">The sequence shown here is derived from an EMBL/GenBank/DDBJ whole genome shotgun (WGS) entry which is preliminary data.</text>
</comment>
<protein>
    <submittedName>
        <fullName evidence="1">Uncharacterized protein</fullName>
    </submittedName>
</protein>
<dbReference type="Proteomes" id="UP001383192">
    <property type="component" value="Unassembled WGS sequence"/>
</dbReference>
<organism evidence="1 2">
    <name type="scientific">Paramarasmius palmivorus</name>
    <dbReference type="NCBI Taxonomy" id="297713"/>
    <lineage>
        <taxon>Eukaryota</taxon>
        <taxon>Fungi</taxon>
        <taxon>Dikarya</taxon>
        <taxon>Basidiomycota</taxon>
        <taxon>Agaricomycotina</taxon>
        <taxon>Agaricomycetes</taxon>
        <taxon>Agaricomycetidae</taxon>
        <taxon>Agaricales</taxon>
        <taxon>Marasmiineae</taxon>
        <taxon>Marasmiaceae</taxon>
        <taxon>Paramarasmius</taxon>
    </lineage>
</organism>
<dbReference type="AlphaFoldDB" id="A0AAW0AS88"/>
<accession>A0AAW0AS88</accession>
<dbReference type="EMBL" id="JAYKXP010000306">
    <property type="protein sequence ID" value="KAK7015866.1"/>
    <property type="molecule type" value="Genomic_DNA"/>
</dbReference>
<evidence type="ECO:0000313" key="2">
    <source>
        <dbReference type="Proteomes" id="UP001383192"/>
    </source>
</evidence>
<gene>
    <name evidence="1" type="ORF">VNI00_019030</name>
</gene>
<evidence type="ECO:0000313" key="1">
    <source>
        <dbReference type="EMBL" id="KAK7015866.1"/>
    </source>
</evidence>
<proteinExistence type="predicted"/>
<reference evidence="1 2" key="1">
    <citation type="submission" date="2024-01" db="EMBL/GenBank/DDBJ databases">
        <title>A draft genome for a cacao thread blight-causing isolate of Paramarasmius palmivorus.</title>
        <authorList>
            <person name="Baruah I.K."/>
            <person name="Bukari Y."/>
            <person name="Amoako-Attah I."/>
            <person name="Meinhardt L.W."/>
            <person name="Bailey B.A."/>
            <person name="Cohen S.P."/>
        </authorList>
    </citation>
    <scope>NUCLEOTIDE SEQUENCE [LARGE SCALE GENOMIC DNA]</scope>
    <source>
        <strain evidence="1 2">GH-12</strain>
    </source>
</reference>
<sequence>MERWRYDTDETAIRPTDTINLRRFVHPESEATVVGPPTKGDSIFTDGESIGGLKAHLSV</sequence>
<name>A0AAW0AS88_9AGAR</name>